<comment type="caution">
    <text evidence="1">The sequence shown here is derived from an EMBL/GenBank/DDBJ whole genome shotgun (WGS) entry which is preliminary data.</text>
</comment>
<name>A0AAV4WZH3_CAEEX</name>
<reference evidence="1 2" key="1">
    <citation type="submission" date="2021-06" db="EMBL/GenBank/DDBJ databases">
        <title>Caerostris extrusa draft genome.</title>
        <authorList>
            <person name="Kono N."/>
            <person name="Arakawa K."/>
        </authorList>
    </citation>
    <scope>NUCLEOTIDE SEQUENCE [LARGE SCALE GENOMIC DNA]</scope>
</reference>
<dbReference type="AlphaFoldDB" id="A0AAV4WZH3"/>
<sequence length="98" mass="11595">MFLNLLYMDIKFSFCQSLREAIHFLSVLLLNHYQSKVQQETHGNGLERNTFISTRTVTNVEDIFCRVKPETPEKVRERKEKGFEEKKTKHLILPKANI</sequence>
<dbReference type="Proteomes" id="UP001054945">
    <property type="component" value="Unassembled WGS sequence"/>
</dbReference>
<keyword evidence="2" id="KW-1185">Reference proteome</keyword>
<evidence type="ECO:0000313" key="2">
    <source>
        <dbReference type="Proteomes" id="UP001054945"/>
    </source>
</evidence>
<gene>
    <name evidence="1" type="ORF">CEXT_296581</name>
</gene>
<organism evidence="1 2">
    <name type="scientific">Caerostris extrusa</name>
    <name type="common">Bark spider</name>
    <name type="synonym">Caerostris bankana</name>
    <dbReference type="NCBI Taxonomy" id="172846"/>
    <lineage>
        <taxon>Eukaryota</taxon>
        <taxon>Metazoa</taxon>
        <taxon>Ecdysozoa</taxon>
        <taxon>Arthropoda</taxon>
        <taxon>Chelicerata</taxon>
        <taxon>Arachnida</taxon>
        <taxon>Araneae</taxon>
        <taxon>Araneomorphae</taxon>
        <taxon>Entelegynae</taxon>
        <taxon>Araneoidea</taxon>
        <taxon>Araneidae</taxon>
        <taxon>Caerostris</taxon>
    </lineage>
</organism>
<proteinExistence type="predicted"/>
<evidence type="ECO:0000313" key="1">
    <source>
        <dbReference type="EMBL" id="GIY87926.1"/>
    </source>
</evidence>
<accession>A0AAV4WZH3</accession>
<protein>
    <submittedName>
        <fullName evidence="1">Uncharacterized protein</fullName>
    </submittedName>
</protein>
<dbReference type="EMBL" id="BPLR01016994">
    <property type="protein sequence ID" value="GIY87926.1"/>
    <property type="molecule type" value="Genomic_DNA"/>
</dbReference>